<comment type="caution">
    <text evidence="1">The sequence shown here is derived from an EMBL/GenBank/DDBJ whole genome shotgun (WGS) entry which is preliminary data.</text>
</comment>
<dbReference type="Proteomes" id="UP001410394">
    <property type="component" value="Unassembled WGS sequence"/>
</dbReference>
<keyword evidence="2" id="KW-1185">Reference proteome</keyword>
<protein>
    <submittedName>
        <fullName evidence="1">Uncharacterized protein</fullName>
    </submittedName>
</protein>
<dbReference type="EMBL" id="JBDIVE010000002">
    <property type="protein sequence ID" value="MEN3067887.1"/>
    <property type="molecule type" value="Genomic_DNA"/>
</dbReference>
<gene>
    <name evidence="1" type="ORF">ABDB84_05295</name>
</gene>
<evidence type="ECO:0000313" key="2">
    <source>
        <dbReference type="Proteomes" id="UP001410394"/>
    </source>
</evidence>
<evidence type="ECO:0000313" key="1">
    <source>
        <dbReference type="EMBL" id="MEN3067887.1"/>
    </source>
</evidence>
<accession>A0ABU9YW62</accession>
<proteinExistence type="predicted"/>
<dbReference type="RefSeq" id="WP_345918650.1">
    <property type="nucleotide sequence ID" value="NZ_JBDIVE010000002.1"/>
</dbReference>
<reference evidence="1 2" key="1">
    <citation type="journal article" date="2018" name="Int. J. Syst. Evol. Microbiol.">
        <title>Uliginosibacterium sediminicola sp. nov., isolated from freshwater sediment.</title>
        <authorList>
            <person name="Hwang W.M."/>
            <person name="Kim S.M."/>
            <person name="Kang K."/>
            <person name="Ahn T.Y."/>
        </authorList>
    </citation>
    <scope>NUCLEOTIDE SEQUENCE [LARGE SCALE GENOMIC DNA]</scope>
    <source>
        <strain evidence="1 2">M1-21</strain>
    </source>
</reference>
<organism evidence="1 2">
    <name type="scientific">Uliginosibacterium sediminicola</name>
    <dbReference type="NCBI Taxonomy" id="2024550"/>
    <lineage>
        <taxon>Bacteria</taxon>
        <taxon>Pseudomonadati</taxon>
        <taxon>Pseudomonadota</taxon>
        <taxon>Betaproteobacteria</taxon>
        <taxon>Rhodocyclales</taxon>
        <taxon>Zoogloeaceae</taxon>
        <taxon>Uliginosibacterium</taxon>
    </lineage>
</organism>
<name>A0ABU9YW62_9RHOO</name>
<sequence>MKLSEHVTRFSEGERPVGILLDAPTVLAQAVAATRFYGAFAQLADPALTVTADIDVTDDEWAIIRPLFVLYVERESVLQAEGSRMMGIEAFGRSSGEVAADITALETDLPMRAFCQPIITV</sequence>